<dbReference type="SUPFAM" id="SSF55154">
    <property type="entry name" value="CYTH-like phosphatases"/>
    <property type="match status" value="1"/>
</dbReference>
<gene>
    <name evidence="2" type="ORF">C942_03823</name>
</gene>
<reference evidence="2 3" key="1">
    <citation type="submission" date="2012-12" db="EMBL/GenBank/DDBJ databases">
        <title>Genome Assembly of Photobacterium sp. AK15.</title>
        <authorList>
            <person name="Khatri I."/>
            <person name="Vaidya B."/>
            <person name="Srinivas T.N.R."/>
            <person name="Subramanian S."/>
            <person name="Pinnaka A."/>
        </authorList>
    </citation>
    <scope>NUCLEOTIDE SEQUENCE [LARGE SCALE GENOMIC DNA]</scope>
    <source>
        <strain evidence="2 3">AK15</strain>
    </source>
</reference>
<dbReference type="CDD" id="cd07890">
    <property type="entry name" value="CYTH-like_AC_IV-like"/>
    <property type="match status" value="1"/>
</dbReference>
<sequence length="180" mass="20336">MSEHFVGKYEVEYKYRVESHQSVLATLQALGACVFVDQNRERDIYFERGDKELAQQGMSMSVRVMKPSGIKLWIVKGPGNDRCEAVNVESVSKTCSMLETLGYHPAFTIEKSRSIYFLEQFHVTLDVVSELGCFVEIAVMTDEAEFLEPLKEQCLQLSEKLGLGSDALEVNSYRALLGHI</sequence>
<dbReference type="Gene3D" id="2.40.320.10">
    <property type="entry name" value="Hypothetical Protein Pfu-838710-001"/>
    <property type="match status" value="1"/>
</dbReference>
<protein>
    <submittedName>
        <fullName evidence="2">Adenylate cyclase</fullName>
    </submittedName>
</protein>
<organism evidence="2 3">
    <name type="scientific">Photobacterium marinum</name>
    <dbReference type="NCBI Taxonomy" id="1056511"/>
    <lineage>
        <taxon>Bacteria</taxon>
        <taxon>Pseudomonadati</taxon>
        <taxon>Pseudomonadota</taxon>
        <taxon>Gammaproteobacteria</taxon>
        <taxon>Vibrionales</taxon>
        <taxon>Vibrionaceae</taxon>
        <taxon>Photobacterium</taxon>
    </lineage>
</organism>
<dbReference type="OrthoDB" id="8443111at2"/>
<proteinExistence type="predicted"/>
<dbReference type="AlphaFoldDB" id="L8J3Q2"/>
<evidence type="ECO:0000313" key="2">
    <source>
        <dbReference type="EMBL" id="ELR63381.1"/>
    </source>
</evidence>
<dbReference type="PANTHER" id="PTHR21028:SF2">
    <property type="entry name" value="CYTH DOMAIN-CONTAINING PROTEIN"/>
    <property type="match status" value="1"/>
</dbReference>
<evidence type="ECO:0000259" key="1">
    <source>
        <dbReference type="PROSITE" id="PS51707"/>
    </source>
</evidence>
<dbReference type="Proteomes" id="UP000011134">
    <property type="component" value="Unassembled WGS sequence"/>
</dbReference>
<comment type="caution">
    <text evidence="2">The sequence shown here is derived from an EMBL/GenBank/DDBJ whole genome shotgun (WGS) entry which is preliminary data.</text>
</comment>
<dbReference type="RefSeq" id="WP_007470790.1">
    <property type="nucleotide sequence ID" value="NZ_AMZO01000042.1"/>
</dbReference>
<dbReference type="PANTHER" id="PTHR21028">
    <property type="entry name" value="SI:CH211-156B7.4"/>
    <property type="match status" value="1"/>
</dbReference>
<dbReference type="PATRIC" id="fig|1056511.3.peg.4637"/>
<dbReference type="InterPro" id="IPR023577">
    <property type="entry name" value="CYTH_domain"/>
</dbReference>
<dbReference type="SMART" id="SM01118">
    <property type="entry name" value="CYTH"/>
    <property type="match status" value="1"/>
</dbReference>
<dbReference type="NCBIfam" id="TIGR00318">
    <property type="entry name" value="cyaB"/>
    <property type="match status" value="1"/>
</dbReference>
<dbReference type="PROSITE" id="PS51707">
    <property type="entry name" value="CYTH"/>
    <property type="match status" value="1"/>
</dbReference>
<evidence type="ECO:0000313" key="3">
    <source>
        <dbReference type="Proteomes" id="UP000011134"/>
    </source>
</evidence>
<dbReference type="Pfam" id="PF01928">
    <property type="entry name" value="CYTH"/>
    <property type="match status" value="1"/>
</dbReference>
<name>L8J3Q2_9GAMM</name>
<dbReference type="InterPro" id="IPR033469">
    <property type="entry name" value="CYTH-like_dom_sf"/>
</dbReference>
<keyword evidence="3" id="KW-1185">Reference proteome</keyword>
<feature type="domain" description="CYTH" evidence="1">
    <location>
        <begin position="8"/>
        <end position="179"/>
    </location>
</feature>
<dbReference type="InterPro" id="IPR008173">
    <property type="entry name" value="Adenylyl_cyclase_CyaB"/>
</dbReference>
<dbReference type="EMBL" id="AMZO01000042">
    <property type="protein sequence ID" value="ELR63381.1"/>
    <property type="molecule type" value="Genomic_DNA"/>
</dbReference>
<accession>L8J3Q2</accession>